<proteinExistence type="predicted"/>
<evidence type="ECO:0000313" key="1">
    <source>
        <dbReference type="EMBL" id="CAG7650994.1"/>
    </source>
</evidence>
<sequence length="85" mass="9170">MFAGSVVMSVGCAVTSDPTVGGVVAEPVRVRSLTNQEGRKLRQLVLRGSPSSVRYEHADEALSPVVLIEYVLSDLKTVWLIDEAL</sequence>
<keyword evidence="2" id="KW-1185">Reference proteome</keyword>
<protein>
    <submittedName>
        <fullName evidence="1">Uncharacterized protein</fullName>
    </submittedName>
</protein>
<dbReference type="EMBL" id="CAJVAX010000019">
    <property type="protein sequence ID" value="CAG7650994.1"/>
    <property type="molecule type" value="Genomic_DNA"/>
</dbReference>
<organism evidence="1 2">
    <name type="scientific">Actinacidiphila bryophytorum</name>
    <dbReference type="NCBI Taxonomy" id="1436133"/>
    <lineage>
        <taxon>Bacteria</taxon>
        <taxon>Bacillati</taxon>
        <taxon>Actinomycetota</taxon>
        <taxon>Actinomycetes</taxon>
        <taxon>Kitasatosporales</taxon>
        <taxon>Streptomycetaceae</taxon>
        <taxon>Actinacidiphila</taxon>
    </lineage>
</organism>
<accession>A0A9W4MDG4</accession>
<evidence type="ECO:0000313" key="2">
    <source>
        <dbReference type="Proteomes" id="UP001153328"/>
    </source>
</evidence>
<dbReference type="AlphaFoldDB" id="A0A9W4MDG4"/>
<gene>
    <name evidence="1" type="ORF">SBRY_50498</name>
</gene>
<comment type="caution">
    <text evidence="1">The sequence shown here is derived from an EMBL/GenBank/DDBJ whole genome shotgun (WGS) entry which is preliminary data.</text>
</comment>
<name>A0A9W4MDG4_9ACTN</name>
<reference evidence="1" key="1">
    <citation type="submission" date="2021-06" db="EMBL/GenBank/DDBJ databases">
        <authorList>
            <person name="Arsene-Ploetze F."/>
        </authorList>
    </citation>
    <scope>NUCLEOTIDE SEQUENCE</scope>
    <source>
        <strain evidence="1">SBRY1</strain>
    </source>
</reference>
<dbReference type="Proteomes" id="UP001153328">
    <property type="component" value="Unassembled WGS sequence"/>
</dbReference>